<dbReference type="RefSeq" id="WP_103931453.1">
    <property type="nucleotide sequence ID" value="NZ_FNVA01000001.1"/>
</dbReference>
<reference evidence="1 2" key="1">
    <citation type="submission" date="2016-10" db="EMBL/GenBank/DDBJ databases">
        <authorList>
            <person name="de Groot N.N."/>
        </authorList>
    </citation>
    <scope>NUCLEOTIDE SEQUENCE [LARGE SCALE GENOMIC DNA]</scope>
    <source>
        <strain evidence="1 2">DSM 22489</strain>
    </source>
</reference>
<dbReference type="EMBL" id="FNVA01000001">
    <property type="protein sequence ID" value="SEF59675.1"/>
    <property type="molecule type" value="Genomic_DNA"/>
</dbReference>
<dbReference type="AlphaFoldDB" id="A0A1H5TA25"/>
<protein>
    <submittedName>
        <fullName evidence="1">Uncharacterized protein</fullName>
    </submittedName>
</protein>
<evidence type="ECO:0000313" key="2">
    <source>
        <dbReference type="Proteomes" id="UP000236728"/>
    </source>
</evidence>
<gene>
    <name evidence="1" type="ORF">SAMN05421819_0534</name>
</gene>
<organism evidence="1 2">
    <name type="scientific">Bryocella elongata</name>
    <dbReference type="NCBI Taxonomy" id="863522"/>
    <lineage>
        <taxon>Bacteria</taxon>
        <taxon>Pseudomonadati</taxon>
        <taxon>Acidobacteriota</taxon>
        <taxon>Terriglobia</taxon>
        <taxon>Terriglobales</taxon>
        <taxon>Acidobacteriaceae</taxon>
        <taxon>Bryocella</taxon>
    </lineage>
</organism>
<sequence>MTIITQHRTAVTHRTRMTTATPIVAPAPFVVQPARRRLVRKFVATGDALCPLIGLWTAVPETDATTDEPGLRWPVRRTLLRDSPFGRALHRTFAIAC</sequence>
<keyword evidence="2" id="KW-1185">Reference proteome</keyword>
<dbReference type="Proteomes" id="UP000236728">
    <property type="component" value="Unassembled WGS sequence"/>
</dbReference>
<proteinExistence type="predicted"/>
<accession>A0A1H5TA25</accession>
<evidence type="ECO:0000313" key="1">
    <source>
        <dbReference type="EMBL" id="SEF59675.1"/>
    </source>
</evidence>
<name>A0A1H5TA25_9BACT</name>